<gene>
    <name evidence="2" type="ORF">PAECIP111891_06036</name>
</gene>
<dbReference type="Gene3D" id="3.20.20.150">
    <property type="entry name" value="Divalent-metal-dependent TIM barrel enzymes"/>
    <property type="match status" value="1"/>
</dbReference>
<evidence type="ECO:0000313" key="3">
    <source>
        <dbReference type="Proteomes" id="UP000838821"/>
    </source>
</evidence>
<name>A0ABM9CYJ0_9BACL</name>
<dbReference type="InterPro" id="IPR050312">
    <property type="entry name" value="IolE/XylAMocC-like"/>
</dbReference>
<dbReference type="EMBL" id="CAKMMW010000027">
    <property type="protein sequence ID" value="CAH1226950.1"/>
    <property type="molecule type" value="Genomic_DNA"/>
</dbReference>
<reference evidence="2" key="1">
    <citation type="submission" date="2022-01" db="EMBL/GenBank/DDBJ databases">
        <authorList>
            <person name="Criscuolo A."/>
        </authorList>
    </citation>
    <scope>NUCLEOTIDE SEQUENCE</scope>
    <source>
        <strain evidence="2">CIP111891</strain>
    </source>
</reference>
<organism evidence="2 3">
    <name type="scientific">Paenibacillus allorhizoplanae</name>
    <dbReference type="NCBI Taxonomy" id="2905648"/>
    <lineage>
        <taxon>Bacteria</taxon>
        <taxon>Bacillati</taxon>
        <taxon>Bacillota</taxon>
        <taxon>Bacilli</taxon>
        <taxon>Bacillales</taxon>
        <taxon>Paenibacillaceae</taxon>
        <taxon>Paenibacillus</taxon>
    </lineage>
</organism>
<dbReference type="PANTHER" id="PTHR12110">
    <property type="entry name" value="HYDROXYPYRUVATE ISOMERASE"/>
    <property type="match status" value="1"/>
</dbReference>
<evidence type="ECO:0000313" key="2">
    <source>
        <dbReference type="EMBL" id="CAH1226950.1"/>
    </source>
</evidence>
<dbReference type="InterPro" id="IPR013022">
    <property type="entry name" value="Xyl_isomerase-like_TIM-brl"/>
</dbReference>
<dbReference type="Proteomes" id="UP000838821">
    <property type="component" value="Unassembled WGS sequence"/>
</dbReference>
<comment type="caution">
    <text evidence="2">The sequence shown here is derived from an EMBL/GenBank/DDBJ whole genome shotgun (WGS) entry which is preliminary data.</text>
</comment>
<dbReference type="InterPro" id="IPR036237">
    <property type="entry name" value="Xyl_isomerase-like_sf"/>
</dbReference>
<dbReference type="Pfam" id="PF01261">
    <property type="entry name" value="AP_endonuc_2"/>
    <property type="match status" value="1"/>
</dbReference>
<evidence type="ECO:0000259" key="1">
    <source>
        <dbReference type="Pfam" id="PF01261"/>
    </source>
</evidence>
<dbReference type="PANTHER" id="PTHR12110:SF41">
    <property type="entry name" value="INOSOSE DEHYDRATASE"/>
    <property type="match status" value="1"/>
</dbReference>
<sequence length="285" mass="32788">MRRLAFSTLPCEGWTLEKMITFSKECGFSAMELREGKAWMVSTEMTSDERLEAIHLFKEADIKVTNIGSNVCFNGTDRDQEMSEHFEKVANLAHDLKAQGIRVFLGYFNGRRDKEVPAIPYEYVVSRVRRACDYAASLQVQVWLETHNEFATGKVLRKLLDDVDRTNCAVIYDIIHPLEEGESPADTIALLGAQCAHVHMKDGRPFEDKMEVNWKYTKVGEGVIPITEIVNLLDQAGYQGYYSLEWETKWRKELQEPGMEPELIFPAYVSYMNHLTQTINEMRTI</sequence>
<accession>A0ABM9CYJ0</accession>
<keyword evidence="3" id="KW-1185">Reference proteome</keyword>
<dbReference type="SUPFAM" id="SSF51658">
    <property type="entry name" value="Xylose isomerase-like"/>
    <property type="match status" value="1"/>
</dbReference>
<proteinExistence type="predicted"/>
<protein>
    <recommendedName>
        <fullName evidence="1">Xylose isomerase-like TIM barrel domain-containing protein</fullName>
    </recommendedName>
</protein>
<feature type="domain" description="Xylose isomerase-like TIM barrel" evidence="1">
    <location>
        <begin position="23"/>
        <end position="250"/>
    </location>
</feature>